<sequence length="91" mass="10157">MSQVCDVVGSQTNYRCIDPHIFDTYAVESKARSCRVLLTTTVFSPDGNRTRLTVQYSGEILFVKAAVVEGIGKIAGAKHRSNLREWNIPRL</sequence>
<proteinExistence type="predicted"/>
<gene>
    <name evidence="1" type="ORF">Hypma_004486</name>
</gene>
<dbReference type="AlphaFoldDB" id="A0A369K3M4"/>
<comment type="caution">
    <text evidence="1">The sequence shown here is derived from an EMBL/GenBank/DDBJ whole genome shotgun (WGS) entry which is preliminary data.</text>
</comment>
<dbReference type="Proteomes" id="UP000076154">
    <property type="component" value="Unassembled WGS sequence"/>
</dbReference>
<dbReference type="InParanoid" id="A0A369K3M4"/>
<protein>
    <submittedName>
        <fullName evidence="1">Uncharacterized protein</fullName>
    </submittedName>
</protein>
<dbReference type="EMBL" id="LUEZ02000017">
    <property type="protein sequence ID" value="RDB27367.1"/>
    <property type="molecule type" value="Genomic_DNA"/>
</dbReference>
<accession>A0A369K3M4</accession>
<name>A0A369K3M4_HYPMA</name>
<evidence type="ECO:0000313" key="1">
    <source>
        <dbReference type="EMBL" id="RDB27367.1"/>
    </source>
</evidence>
<keyword evidence="2" id="KW-1185">Reference proteome</keyword>
<reference evidence="1" key="1">
    <citation type="submission" date="2018-04" db="EMBL/GenBank/DDBJ databases">
        <title>Whole genome sequencing of Hypsizygus marmoreus.</title>
        <authorList>
            <person name="Choi I.-G."/>
            <person name="Min B."/>
            <person name="Kim J.-G."/>
            <person name="Kim S."/>
            <person name="Oh Y.-L."/>
            <person name="Kong W.-S."/>
            <person name="Park H."/>
            <person name="Jeong J."/>
            <person name="Song E.-S."/>
        </authorList>
    </citation>
    <scope>NUCLEOTIDE SEQUENCE [LARGE SCALE GENOMIC DNA]</scope>
    <source>
        <strain evidence="1">51987-8</strain>
    </source>
</reference>
<organism evidence="1 2">
    <name type="scientific">Hypsizygus marmoreus</name>
    <name type="common">White beech mushroom</name>
    <name type="synonym">Agaricus marmoreus</name>
    <dbReference type="NCBI Taxonomy" id="39966"/>
    <lineage>
        <taxon>Eukaryota</taxon>
        <taxon>Fungi</taxon>
        <taxon>Dikarya</taxon>
        <taxon>Basidiomycota</taxon>
        <taxon>Agaricomycotina</taxon>
        <taxon>Agaricomycetes</taxon>
        <taxon>Agaricomycetidae</taxon>
        <taxon>Agaricales</taxon>
        <taxon>Tricholomatineae</taxon>
        <taxon>Lyophyllaceae</taxon>
        <taxon>Hypsizygus</taxon>
    </lineage>
</organism>
<evidence type="ECO:0000313" key="2">
    <source>
        <dbReference type="Proteomes" id="UP000076154"/>
    </source>
</evidence>